<keyword evidence="2" id="KW-0175">Coiled coil</keyword>
<dbReference type="InterPro" id="IPR058624">
    <property type="entry name" value="MdtA-like_HH"/>
</dbReference>
<evidence type="ECO:0000256" key="2">
    <source>
        <dbReference type="SAM" id="Coils"/>
    </source>
</evidence>
<reference evidence="8" key="1">
    <citation type="submission" date="2021-01" db="EMBL/GenBank/DDBJ databases">
        <title>Modified the classification status of verrucomicrobia.</title>
        <authorList>
            <person name="Feng X."/>
        </authorList>
    </citation>
    <scope>NUCLEOTIDE SEQUENCE</scope>
    <source>
        <strain evidence="8">JCM 18052</strain>
    </source>
</reference>
<sequence length="344" mass="36722">MILLKKTPIRLLALPLLVTGAFAQGGKGGASNAPLVAETYTVRKAPFTQTLSTVGTLRANESVSLVSELSRRLVKIHVQEGSAVAAGDLLFKLDDSDLQAELGEIQARIFLANTNKKRVDNLLPSKAISQQEYDSSTAELAILEAQRNTQQAQIAKTEIRAPFAGRVGVRQVSEGAFVSPTTPLITLQDVSRIKVDFPLPERYSGEVKSGQKFTFTVAGNGTKFEGEITVLEPAIEAATRSLLVRGICSQPKGLLPGGFAEVTLSLDQLAHGFMVPSQAIVPSARGQGIYLVENGKAKLQSIEIGLRTDDQVQILQGVKEGDTVVTTNLLRIRPGLEVTAATAP</sequence>
<dbReference type="InterPro" id="IPR058625">
    <property type="entry name" value="MdtA-like_BSH"/>
</dbReference>
<dbReference type="Gene3D" id="2.40.50.100">
    <property type="match status" value="1"/>
</dbReference>
<organism evidence="8 9">
    <name type="scientific">Luteolibacter yonseiensis</name>
    <dbReference type="NCBI Taxonomy" id="1144680"/>
    <lineage>
        <taxon>Bacteria</taxon>
        <taxon>Pseudomonadati</taxon>
        <taxon>Verrucomicrobiota</taxon>
        <taxon>Verrucomicrobiia</taxon>
        <taxon>Verrucomicrobiales</taxon>
        <taxon>Verrucomicrobiaceae</taxon>
        <taxon>Luteolibacter</taxon>
    </lineage>
</organism>
<name>A0A934R4T7_9BACT</name>
<feature type="domain" description="Multidrug resistance protein MdtA-like barrel-sandwich hybrid" evidence="5">
    <location>
        <begin position="62"/>
        <end position="181"/>
    </location>
</feature>
<dbReference type="InterPro" id="IPR058637">
    <property type="entry name" value="YknX-like_C"/>
</dbReference>
<dbReference type="Gene3D" id="1.10.287.470">
    <property type="entry name" value="Helix hairpin bin"/>
    <property type="match status" value="1"/>
</dbReference>
<dbReference type="Pfam" id="PF25876">
    <property type="entry name" value="HH_MFP_RND"/>
    <property type="match status" value="1"/>
</dbReference>
<evidence type="ECO:0000256" key="1">
    <source>
        <dbReference type="ARBA" id="ARBA00009477"/>
    </source>
</evidence>
<dbReference type="RefSeq" id="WP_200350241.1">
    <property type="nucleotide sequence ID" value="NZ_BAABHZ010000012.1"/>
</dbReference>
<dbReference type="Pfam" id="PF25917">
    <property type="entry name" value="BSH_RND"/>
    <property type="match status" value="1"/>
</dbReference>
<gene>
    <name evidence="8" type="ORF">JIN84_06605</name>
</gene>
<feature type="coiled-coil region" evidence="2">
    <location>
        <begin position="133"/>
        <end position="160"/>
    </location>
</feature>
<dbReference type="Proteomes" id="UP000600139">
    <property type="component" value="Unassembled WGS sequence"/>
</dbReference>
<feature type="domain" description="Multidrug resistance protein MdtA-like alpha-helical hairpin" evidence="4">
    <location>
        <begin position="97"/>
        <end position="157"/>
    </location>
</feature>
<dbReference type="SUPFAM" id="SSF111369">
    <property type="entry name" value="HlyD-like secretion proteins"/>
    <property type="match status" value="1"/>
</dbReference>
<dbReference type="Pfam" id="PF25954">
    <property type="entry name" value="Beta-barrel_RND_2"/>
    <property type="match status" value="1"/>
</dbReference>
<accession>A0A934R4T7</accession>
<dbReference type="Gene3D" id="2.40.420.20">
    <property type="match status" value="1"/>
</dbReference>
<feature type="chain" id="PRO_5037404460" evidence="3">
    <location>
        <begin position="24"/>
        <end position="344"/>
    </location>
</feature>
<dbReference type="PANTHER" id="PTHR30469:SF36">
    <property type="entry name" value="BLL3903 PROTEIN"/>
    <property type="match status" value="1"/>
</dbReference>
<dbReference type="GO" id="GO:0015562">
    <property type="term" value="F:efflux transmembrane transporter activity"/>
    <property type="evidence" value="ECO:0007669"/>
    <property type="project" value="TreeGrafter"/>
</dbReference>
<dbReference type="AlphaFoldDB" id="A0A934R4T7"/>
<keyword evidence="9" id="KW-1185">Reference proteome</keyword>
<dbReference type="InterPro" id="IPR006143">
    <property type="entry name" value="RND_pump_MFP"/>
</dbReference>
<evidence type="ECO:0000259" key="6">
    <source>
        <dbReference type="Pfam" id="PF25954"/>
    </source>
</evidence>
<feature type="signal peptide" evidence="3">
    <location>
        <begin position="1"/>
        <end position="23"/>
    </location>
</feature>
<evidence type="ECO:0000259" key="4">
    <source>
        <dbReference type="Pfam" id="PF25876"/>
    </source>
</evidence>
<comment type="similarity">
    <text evidence="1">Belongs to the membrane fusion protein (MFP) (TC 8.A.1) family.</text>
</comment>
<dbReference type="InterPro" id="IPR058792">
    <property type="entry name" value="Beta-barrel_RND_2"/>
</dbReference>
<feature type="domain" description="CusB-like beta-barrel" evidence="6">
    <location>
        <begin position="197"/>
        <end position="265"/>
    </location>
</feature>
<dbReference type="PANTHER" id="PTHR30469">
    <property type="entry name" value="MULTIDRUG RESISTANCE PROTEIN MDTA"/>
    <property type="match status" value="1"/>
</dbReference>
<evidence type="ECO:0000313" key="9">
    <source>
        <dbReference type="Proteomes" id="UP000600139"/>
    </source>
</evidence>
<evidence type="ECO:0000313" key="8">
    <source>
        <dbReference type="EMBL" id="MBK1815275.1"/>
    </source>
</evidence>
<dbReference type="NCBIfam" id="TIGR01730">
    <property type="entry name" value="RND_mfp"/>
    <property type="match status" value="1"/>
</dbReference>
<proteinExistence type="inferred from homology"/>
<evidence type="ECO:0000259" key="7">
    <source>
        <dbReference type="Pfam" id="PF25989"/>
    </source>
</evidence>
<protein>
    <submittedName>
        <fullName evidence="8">Efflux RND transporter periplasmic adaptor subunit</fullName>
    </submittedName>
</protein>
<feature type="domain" description="YknX-like C-terminal permuted SH3-like" evidence="7">
    <location>
        <begin position="274"/>
        <end position="339"/>
    </location>
</feature>
<dbReference type="Gene3D" id="2.40.30.170">
    <property type="match status" value="1"/>
</dbReference>
<evidence type="ECO:0000259" key="5">
    <source>
        <dbReference type="Pfam" id="PF25917"/>
    </source>
</evidence>
<keyword evidence="3" id="KW-0732">Signal</keyword>
<comment type="caution">
    <text evidence="8">The sequence shown here is derived from an EMBL/GenBank/DDBJ whole genome shotgun (WGS) entry which is preliminary data.</text>
</comment>
<evidence type="ECO:0000256" key="3">
    <source>
        <dbReference type="SAM" id="SignalP"/>
    </source>
</evidence>
<dbReference type="Pfam" id="PF25989">
    <property type="entry name" value="YknX_C"/>
    <property type="match status" value="1"/>
</dbReference>
<dbReference type="GO" id="GO:1990281">
    <property type="term" value="C:efflux pump complex"/>
    <property type="evidence" value="ECO:0007669"/>
    <property type="project" value="TreeGrafter"/>
</dbReference>
<dbReference type="EMBL" id="JAENIK010000008">
    <property type="protein sequence ID" value="MBK1815275.1"/>
    <property type="molecule type" value="Genomic_DNA"/>
</dbReference>